<gene>
    <name evidence="3" type="primary">LOC108626801</name>
</gene>
<dbReference type="GeneID" id="108626801"/>
<evidence type="ECO:0000313" key="2">
    <source>
        <dbReference type="Proteomes" id="UP000694925"/>
    </source>
</evidence>
<evidence type="ECO:0000313" key="3">
    <source>
        <dbReference type="RefSeq" id="XP_017883170.1"/>
    </source>
</evidence>
<evidence type="ECO:0000256" key="1">
    <source>
        <dbReference type="SAM" id="MobiDB-lite"/>
    </source>
</evidence>
<feature type="non-terminal residue" evidence="3">
    <location>
        <position position="69"/>
    </location>
</feature>
<organism evidence="2 3">
    <name type="scientific">Ceratina calcarata</name>
    <dbReference type="NCBI Taxonomy" id="156304"/>
    <lineage>
        <taxon>Eukaryota</taxon>
        <taxon>Metazoa</taxon>
        <taxon>Ecdysozoa</taxon>
        <taxon>Arthropoda</taxon>
        <taxon>Hexapoda</taxon>
        <taxon>Insecta</taxon>
        <taxon>Pterygota</taxon>
        <taxon>Neoptera</taxon>
        <taxon>Endopterygota</taxon>
        <taxon>Hymenoptera</taxon>
        <taxon>Apocrita</taxon>
        <taxon>Aculeata</taxon>
        <taxon>Apoidea</taxon>
        <taxon>Anthophila</taxon>
        <taxon>Apidae</taxon>
        <taxon>Ceratina</taxon>
        <taxon>Zadontomerus</taxon>
    </lineage>
</organism>
<protein>
    <submittedName>
        <fullName evidence="3">Uncharacterized protein LOC108626801</fullName>
    </submittedName>
</protein>
<keyword evidence="2" id="KW-1185">Reference proteome</keyword>
<reference evidence="3" key="1">
    <citation type="submission" date="2025-08" db="UniProtKB">
        <authorList>
            <consortium name="RefSeq"/>
        </authorList>
    </citation>
    <scope>IDENTIFICATION</scope>
    <source>
        <tissue evidence="3">Whole body</tissue>
    </source>
</reference>
<feature type="compositionally biased region" description="Polar residues" evidence="1">
    <location>
        <begin position="1"/>
        <end position="10"/>
    </location>
</feature>
<proteinExistence type="predicted"/>
<feature type="non-terminal residue" evidence="3">
    <location>
        <position position="1"/>
    </location>
</feature>
<feature type="compositionally biased region" description="Low complexity" evidence="1">
    <location>
        <begin position="11"/>
        <end position="21"/>
    </location>
</feature>
<dbReference type="Proteomes" id="UP000694925">
    <property type="component" value="Unplaced"/>
</dbReference>
<dbReference type="RefSeq" id="XP_017883170.1">
    <property type="nucleotide sequence ID" value="XM_018027681.1"/>
</dbReference>
<name>A0AAJ7N8P3_9HYME</name>
<dbReference type="AlphaFoldDB" id="A0AAJ7N8P3"/>
<sequence>FSSIMPTANISTFFTSTSTPTGQKKPKPSLDITLSQLTSANLNELANSLGITVQELTSLTLQQLTECLA</sequence>
<dbReference type="KEGG" id="ccal:108626801"/>
<accession>A0AAJ7N8P3</accession>
<feature type="region of interest" description="Disordered" evidence="1">
    <location>
        <begin position="1"/>
        <end position="29"/>
    </location>
</feature>